<feature type="region of interest" description="Disordered" evidence="5">
    <location>
        <begin position="1"/>
        <end position="29"/>
    </location>
</feature>
<keyword evidence="3" id="KW-0813">Transport</keyword>
<evidence type="ECO:0000256" key="2">
    <source>
        <dbReference type="ARBA" id="ARBA00009477"/>
    </source>
</evidence>
<keyword evidence="6" id="KW-1133">Transmembrane helix</keyword>
<dbReference type="Gene3D" id="2.40.420.20">
    <property type="match status" value="1"/>
</dbReference>
<keyword evidence="11" id="KW-1185">Reference proteome</keyword>
<name>A0A211ZU24_9PROT</name>
<evidence type="ECO:0000259" key="8">
    <source>
        <dbReference type="Pfam" id="PF25944"/>
    </source>
</evidence>
<evidence type="ECO:0000256" key="4">
    <source>
        <dbReference type="SAM" id="Coils"/>
    </source>
</evidence>
<feature type="compositionally biased region" description="Basic and acidic residues" evidence="5">
    <location>
        <begin position="1"/>
        <end position="14"/>
    </location>
</feature>
<dbReference type="Pfam" id="PF25917">
    <property type="entry name" value="BSH_RND"/>
    <property type="match status" value="1"/>
</dbReference>
<dbReference type="SUPFAM" id="SSF111369">
    <property type="entry name" value="HlyD-like secretion proteins"/>
    <property type="match status" value="1"/>
</dbReference>
<feature type="transmembrane region" description="Helical" evidence="6">
    <location>
        <begin position="37"/>
        <end position="57"/>
    </location>
</feature>
<dbReference type="GO" id="GO:1990281">
    <property type="term" value="C:efflux pump complex"/>
    <property type="evidence" value="ECO:0007669"/>
    <property type="project" value="TreeGrafter"/>
</dbReference>
<dbReference type="Pfam" id="PF25967">
    <property type="entry name" value="RND-MFP_C"/>
    <property type="match status" value="1"/>
</dbReference>
<dbReference type="InterPro" id="IPR006143">
    <property type="entry name" value="RND_pump_MFP"/>
</dbReference>
<evidence type="ECO:0000313" key="10">
    <source>
        <dbReference type="EMBL" id="OWJ68781.1"/>
    </source>
</evidence>
<dbReference type="STRING" id="1122125.GCA_000423185_02971"/>
<keyword evidence="4" id="KW-0175">Coiled coil</keyword>
<dbReference type="AlphaFoldDB" id="A0A211ZU24"/>
<feature type="region of interest" description="Disordered" evidence="5">
    <location>
        <begin position="400"/>
        <end position="419"/>
    </location>
</feature>
<dbReference type="PANTHER" id="PTHR30469">
    <property type="entry name" value="MULTIDRUG RESISTANCE PROTEIN MDTA"/>
    <property type="match status" value="1"/>
</dbReference>
<protein>
    <submittedName>
        <fullName evidence="10">Uncharacterized protein</fullName>
    </submittedName>
</protein>
<evidence type="ECO:0000256" key="1">
    <source>
        <dbReference type="ARBA" id="ARBA00004236"/>
    </source>
</evidence>
<comment type="subcellular location">
    <subcellularLocation>
        <location evidence="1">Cell membrane</location>
    </subcellularLocation>
</comment>
<dbReference type="OrthoDB" id="9791520at2"/>
<keyword evidence="6" id="KW-0472">Membrane</keyword>
<evidence type="ECO:0000256" key="3">
    <source>
        <dbReference type="ARBA" id="ARBA00022448"/>
    </source>
</evidence>
<evidence type="ECO:0000256" key="6">
    <source>
        <dbReference type="SAM" id="Phobius"/>
    </source>
</evidence>
<organism evidence="10 11">
    <name type="scientific">Inquilinus limosus</name>
    <dbReference type="NCBI Taxonomy" id="171674"/>
    <lineage>
        <taxon>Bacteria</taxon>
        <taxon>Pseudomonadati</taxon>
        <taxon>Pseudomonadota</taxon>
        <taxon>Alphaproteobacteria</taxon>
        <taxon>Rhodospirillales</taxon>
        <taxon>Rhodospirillaceae</taxon>
        <taxon>Inquilinus</taxon>
    </lineage>
</organism>
<feature type="domain" description="Multidrug resistance protein MdtA-like C-terminal permuted SH3" evidence="9">
    <location>
        <begin position="354"/>
        <end position="401"/>
    </location>
</feature>
<evidence type="ECO:0000259" key="9">
    <source>
        <dbReference type="Pfam" id="PF25967"/>
    </source>
</evidence>
<dbReference type="PANTHER" id="PTHR30469:SF33">
    <property type="entry name" value="SLR1207 PROTEIN"/>
    <property type="match status" value="1"/>
</dbReference>
<gene>
    <name evidence="10" type="ORF">BWR60_03265</name>
</gene>
<dbReference type="InterPro" id="IPR058625">
    <property type="entry name" value="MdtA-like_BSH"/>
</dbReference>
<feature type="coiled-coil region" evidence="4">
    <location>
        <begin position="132"/>
        <end position="159"/>
    </location>
</feature>
<sequence length="419" mass="44653">MPDTRTEIEPRLRETVSPSSPGSAKAGRARPSRRRRFLFLALLVLGLIVAGGAWYRWGRAAAPDQLWLTATAERGDIEDAITALGTLQPVSYVDVGTQVSGQLRTLHVAIGDRVKAGDLLAEIDPTVYQSRVEADRAQLANLAAQRAEKEGQLVLARQQAERQRNLKASRATSDDAVQVAEAALTAAQAQLGAIDAQTRQIESTLKGDEANLGYTKIYAPIDGTVVSQSARRGQTLNANQSAPIIVQVADLTTMTVEAQVSEADVSRLRLGMTAYFTTLGMPDKRWYGALRQIQPTPEVVNNVVLYNALFDVPNQDGALMTQMTAQVFFVSAAAQDTLLVPVAALSGLSPGTSSAAPGRATVRVLKPSGSVETRTVTVGVTNRAQAEVLSGLEPGEQVITGSRRQGVDAAPGPARRPRV</sequence>
<dbReference type="Proteomes" id="UP000196655">
    <property type="component" value="Unassembled WGS sequence"/>
</dbReference>
<evidence type="ECO:0000259" key="7">
    <source>
        <dbReference type="Pfam" id="PF25917"/>
    </source>
</evidence>
<feature type="domain" description="Multidrug resistance protein MdtA-like barrel-sandwich hybrid" evidence="7">
    <location>
        <begin position="93"/>
        <end position="134"/>
    </location>
</feature>
<reference evidence="11" key="1">
    <citation type="submission" date="2017-05" db="EMBL/GenBank/DDBJ databases">
        <authorList>
            <person name="Macchi M."/>
            <person name="Festa S."/>
            <person name="Coppotelli B.M."/>
            <person name="Morelli I.S."/>
        </authorList>
    </citation>
    <scope>NUCLEOTIDE SEQUENCE [LARGE SCALE GENOMIC DNA]</scope>
    <source>
        <strain evidence="11">I</strain>
    </source>
</reference>
<dbReference type="Gene3D" id="2.40.30.170">
    <property type="match status" value="1"/>
</dbReference>
<dbReference type="Gene3D" id="2.40.50.100">
    <property type="match status" value="2"/>
</dbReference>
<dbReference type="RefSeq" id="WP_088149570.1">
    <property type="nucleotide sequence ID" value="NZ_NHON01000003.1"/>
</dbReference>
<comment type="caution">
    <text evidence="10">The sequence shown here is derived from an EMBL/GenBank/DDBJ whole genome shotgun (WGS) entry which is preliminary data.</text>
</comment>
<dbReference type="Pfam" id="PF25944">
    <property type="entry name" value="Beta-barrel_RND"/>
    <property type="match status" value="1"/>
</dbReference>
<evidence type="ECO:0000256" key="5">
    <source>
        <dbReference type="SAM" id="MobiDB-lite"/>
    </source>
</evidence>
<dbReference type="InterPro" id="IPR058626">
    <property type="entry name" value="MdtA-like_b-barrel"/>
</dbReference>
<keyword evidence="6" id="KW-0812">Transmembrane</keyword>
<dbReference type="EMBL" id="NHON01000003">
    <property type="protein sequence ID" value="OWJ68781.1"/>
    <property type="molecule type" value="Genomic_DNA"/>
</dbReference>
<dbReference type="NCBIfam" id="TIGR01730">
    <property type="entry name" value="RND_mfp"/>
    <property type="match status" value="1"/>
</dbReference>
<comment type="similarity">
    <text evidence="2">Belongs to the membrane fusion protein (MFP) (TC 8.A.1) family.</text>
</comment>
<evidence type="ECO:0000313" key="11">
    <source>
        <dbReference type="Proteomes" id="UP000196655"/>
    </source>
</evidence>
<accession>A0A211ZU24</accession>
<proteinExistence type="inferred from homology"/>
<feature type="domain" description="Multidrug resistance protein MdtA-like beta-barrel" evidence="8">
    <location>
        <begin position="253"/>
        <end position="327"/>
    </location>
</feature>
<dbReference type="GO" id="GO:0015562">
    <property type="term" value="F:efflux transmembrane transporter activity"/>
    <property type="evidence" value="ECO:0007669"/>
    <property type="project" value="TreeGrafter"/>
</dbReference>
<dbReference type="InterPro" id="IPR058627">
    <property type="entry name" value="MdtA-like_C"/>
</dbReference>